<dbReference type="Pfam" id="PF13149">
    <property type="entry name" value="Mfa_like_1"/>
    <property type="match status" value="1"/>
</dbReference>
<dbReference type="PROSITE" id="PS51257">
    <property type="entry name" value="PROKAR_LIPOPROTEIN"/>
    <property type="match status" value="1"/>
</dbReference>
<reference evidence="2 3" key="1">
    <citation type="journal article" date="2019" name="Nat. Med.">
        <title>A library of human gut bacterial isolates paired with longitudinal multiomics data enables mechanistic microbiome research.</title>
        <authorList>
            <person name="Poyet M."/>
            <person name="Groussin M."/>
            <person name="Gibbons S.M."/>
            <person name="Avila-Pacheco J."/>
            <person name="Jiang X."/>
            <person name="Kearney S.M."/>
            <person name="Perrotta A.R."/>
            <person name="Berdy B."/>
            <person name="Zhao S."/>
            <person name="Lieberman T.D."/>
            <person name="Swanson P.K."/>
            <person name="Smith M."/>
            <person name="Roesemann S."/>
            <person name="Alexander J.E."/>
            <person name="Rich S.A."/>
            <person name="Livny J."/>
            <person name="Vlamakis H."/>
            <person name="Clish C."/>
            <person name="Bullock K."/>
            <person name="Deik A."/>
            <person name="Scott J."/>
            <person name="Pierce K.A."/>
            <person name="Xavier R.J."/>
            <person name="Alm E.J."/>
        </authorList>
    </citation>
    <scope>NUCLEOTIDE SEQUENCE [LARGE SCALE GENOMIC DNA]</scope>
    <source>
        <strain evidence="2 3">BIOML-A122</strain>
    </source>
</reference>
<evidence type="ECO:0000256" key="1">
    <source>
        <dbReference type="SAM" id="SignalP"/>
    </source>
</evidence>
<feature type="signal peptide" evidence="1">
    <location>
        <begin position="1"/>
        <end position="19"/>
    </location>
</feature>
<comment type="caution">
    <text evidence="2">The sequence shown here is derived from an EMBL/GenBank/DDBJ whole genome shotgun (WGS) entry which is preliminary data.</text>
</comment>
<organism evidence="2 3">
    <name type="scientific">Phocaeicola vulgatus</name>
    <name type="common">Bacteroides vulgatus</name>
    <dbReference type="NCBI Taxonomy" id="821"/>
    <lineage>
        <taxon>Bacteria</taxon>
        <taxon>Pseudomonadati</taxon>
        <taxon>Bacteroidota</taxon>
        <taxon>Bacteroidia</taxon>
        <taxon>Bacteroidales</taxon>
        <taxon>Bacteroidaceae</taxon>
        <taxon>Phocaeicola</taxon>
    </lineage>
</organism>
<protein>
    <submittedName>
        <fullName evidence="2">Fimbrillin family protein</fullName>
    </submittedName>
</protein>
<accession>A0A6I0ZVP8</accession>
<name>A0A6I0ZVP8_PHOVU</name>
<evidence type="ECO:0000313" key="3">
    <source>
        <dbReference type="Proteomes" id="UP000469427"/>
    </source>
</evidence>
<evidence type="ECO:0000313" key="2">
    <source>
        <dbReference type="EMBL" id="KAB6527972.1"/>
    </source>
</evidence>
<dbReference type="CDD" id="cd13120">
    <property type="entry name" value="BF2867_like_N"/>
    <property type="match status" value="1"/>
</dbReference>
<dbReference type="AlphaFoldDB" id="A0A6I0ZVP8"/>
<sequence>MKKNLFFVGIAAAAMLASCSNDETVEMPQSKAISFNNAFVNNGTRSVVDPSFTKANLGSFAVYGFTQNGQIFDGQSVTSSDEGETWTYTPPKYWIEGNTYTFAGIAPANTPVSGETVSGNKVHMTVNFTNENGTTDLLYAAPGQVTADEDFLDNIQPVNMTFNHQLSKVKFSFINAVGESYNIKVTNVKVTDAKKTGTLTIGETNEWSNQTGNAELDFGNVITEDDKDDNVAAIIANGKEGETYNERLMIPMNNTGIYTVTFSVELFDGAVSTHTYNHEVTIQNVELKPNFCYDFKATLTAENITEPDDPTLQKIEFDVTDIEGWKDYQEETVNVPATQVGE</sequence>
<dbReference type="EMBL" id="WDBI01000008">
    <property type="protein sequence ID" value="KAB6527972.1"/>
    <property type="molecule type" value="Genomic_DNA"/>
</dbReference>
<keyword evidence="1" id="KW-0732">Signal</keyword>
<dbReference type="InterPro" id="IPR025049">
    <property type="entry name" value="Mfa-like_1"/>
</dbReference>
<dbReference type="Proteomes" id="UP000469427">
    <property type="component" value="Unassembled WGS sequence"/>
</dbReference>
<proteinExistence type="predicted"/>
<gene>
    <name evidence="2" type="ORF">GAY98_07085</name>
</gene>
<feature type="chain" id="PRO_5030153877" evidence="1">
    <location>
        <begin position="20"/>
        <end position="342"/>
    </location>
</feature>